<dbReference type="SUPFAM" id="SSF47384">
    <property type="entry name" value="Homodimeric domain of signal transducing histidine kinase"/>
    <property type="match status" value="1"/>
</dbReference>
<dbReference type="InterPro" id="IPR003661">
    <property type="entry name" value="HisK_dim/P_dom"/>
</dbReference>
<dbReference type="PROSITE" id="PS50109">
    <property type="entry name" value="HIS_KIN"/>
    <property type="match status" value="1"/>
</dbReference>
<keyword evidence="5" id="KW-0418">Kinase</keyword>
<sequence length="492" mass="55189">MSSGSKKKSASISARIDPTCDLSRLQLLHQIAGLTANVRERGLLLDTALEMLHNNFGASGCGIYQLNSPASPLHLVATQGISDELSQSLQKIPAGKGLVSSVIDTNRAHSWHDLPQAEELHHKALLDAGWQSLQAHPLIAHERLIGVLFLFQQQPRQYSQPEVELLDECCRLLASAIDASELVEKLEWQHRLTHASQRELDRSRRQLREHVMRLEESNRSLEKANQMKDRFLALASHELRTPLTWIMTAAEMLDGQRDDLPEECHILLDTIDKGSQRLNNLVEDLLEIARIEAQDIYLAQEHIDLPLMFGELSLQFGDEALRRQLSLEIGECPDHIAPVGDHHHLRQALERIMKNALKFTPLGGLVKLEAHHRTAEELLDQKREIEIFSPSFFQKKPLLDHIEICISDSGVGIAEKDRLLIFDKFQGAGDINQHGKEQYAAQGPSAGLGLPLAKGMIEAHGGMIWVDNSKLSETGSCFHILMPLYRSRKADD</sequence>
<dbReference type="SUPFAM" id="SSF55781">
    <property type="entry name" value="GAF domain-like"/>
    <property type="match status" value="1"/>
</dbReference>
<feature type="coiled-coil region" evidence="7">
    <location>
        <begin position="197"/>
        <end position="227"/>
    </location>
</feature>
<dbReference type="InterPro" id="IPR004358">
    <property type="entry name" value="Sig_transdc_His_kin-like_C"/>
</dbReference>
<dbReference type="RefSeq" id="WP_072909597.1">
    <property type="nucleotide sequence ID" value="NZ_FQZT01000014.1"/>
</dbReference>
<dbReference type="InterPro" id="IPR003018">
    <property type="entry name" value="GAF"/>
</dbReference>
<dbReference type="InterPro" id="IPR036890">
    <property type="entry name" value="HATPase_C_sf"/>
</dbReference>
<protein>
    <recommendedName>
        <fullName evidence="2">histidine kinase</fullName>
        <ecNumber evidence="2">2.7.13.3</ecNumber>
    </recommendedName>
</protein>
<dbReference type="SMART" id="SM00388">
    <property type="entry name" value="HisKA"/>
    <property type="match status" value="1"/>
</dbReference>
<name>A0A1M6LQL6_MALRU</name>
<dbReference type="InterPro" id="IPR003594">
    <property type="entry name" value="HATPase_dom"/>
</dbReference>
<organism evidence="9 10">
    <name type="scientific">Malonomonas rubra DSM 5091</name>
    <dbReference type="NCBI Taxonomy" id="1122189"/>
    <lineage>
        <taxon>Bacteria</taxon>
        <taxon>Pseudomonadati</taxon>
        <taxon>Thermodesulfobacteriota</taxon>
        <taxon>Desulfuromonadia</taxon>
        <taxon>Desulfuromonadales</taxon>
        <taxon>Geopsychrobacteraceae</taxon>
        <taxon>Malonomonas</taxon>
    </lineage>
</organism>
<proteinExistence type="predicted"/>
<dbReference type="SMART" id="SM00387">
    <property type="entry name" value="HATPase_c"/>
    <property type="match status" value="1"/>
</dbReference>
<dbReference type="FunFam" id="1.10.287.130:FF:000001">
    <property type="entry name" value="Two-component sensor histidine kinase"/>
    <property type="match status" value="1"/>
</dbReference>
<dbReference type="PANTHER" id="PTHR43711:SF1">
    <property type="entry name" value="HISTIDINE KINASE 1"/>
    <property type="match status" value="1"/>
</dbReference>
<dbReference type="Gene3D" id="3.30.565.10">
    <property type="entry name" value="Histidine kinase-like ATPase, C-terminal domain"/>
    <property type="match status" value="1"/>
</dbReference>
<dbReference type="InterPro" id="IPR050736">
    <property type="entry name" value="Sensor_HK_Regulatory"/>
</dbReference>
<dbReference type="Gene3D" id="1.10.287.130">
    <property type="match status" value="1"/>
</dbReference>
<dbReference type="Pfam" id="PF02518">
    <property type="entry name" value="HATPase_c"/>
    <property type="match status" value="1"/>
</dbReference>
<evidence type="ECO:0000313" key="9">
    <source>
        <dbReference type="EMBL" id="SHJ73493.1"/>
    </source>
</evidence>
<evidence type="ECO:0000256" key="6">
    <source>
        <dbReference type="ARBA" id="ARBA00023012"/>
    </source>
</evidence>
<evidence type="ECO:0000313" key="10">
    <source>
        <dbReference type="Proteomes" id="UP000184171"/>
    </source>
</evidence>
<accession>A0A1M6LQL6</accession>
<comment type="catalytic activity">
    <reaction evidence="1">
        <text>ATP + protein L-histidine = ADP + protein N-phospho-L-histidine.</text>
        <dbReference type="EC" id="2.7.13.3"/>
    </reaction>
</comment>
<evidence type="ECO:0000259" key="8">
    <source>
        <dbReference type="PROSITE" id="PS50109"/>
    </source>
</evidence>
<reference evidence="9 10" key="1">
    <citation type="submission" date="2016-11" db="EMBL/GenBank/DDBJ databases">
        <authorList>
            <person name="Jaros S."/>
            <person name="Januszkiewicz K."/>
            <person name="Wedrychowicz H."/>
        </authorList>
    </citation>
    <scope>NUCLEOTIDE SEQUENCE [LARGE SCALE GENOMIC DNA]</scope>
    <source>
        <strain evidence="9 10">DSM 5091</strain>
    </source>
</reference>
<keyword evidence="10" id="KW-1185">Reference proteome</keyword>
<dbReference type="EC" id="2.7.13.3" evidence="2"/>
<dbReference type="Pfam" id="PF00512">
    <property type="entry name" value="HisKA"/>
    <property type="match status" value="1"/>
</dbReference>
<dbReference type="PANTHER" id="PTHR43711">
    <property type="entry name" value="TWO-COMPONENT HISTIDINE KINASE"/>
    <property type="match status" value="1"/>
</dbReference>
<dbReference type="OrthoDB" id="5522808at2"/>
<dbReference type="SUPFAM" id="SSF55874">
    <property type="entry name" value="ATPase domain of HSP90 chaperone/DNA topoisomerase II/histidine kinase"/>
    <property type="match status" value="1"/>
</dbReference>
<dbReference type="Gene3D" id="3.30.450.40">
    <property type="match status" value="1"/>
</dbReference>
<dbReference type="AlphaFoldDB" id="A0A1M6LQL6"/>
<dbReference type="SMART" id="SM00065">
    <property type="entry name" value="GAF"/>
    <property type="match status" value="1"/>
</dbReference>
<dbReference type="InterPro" id="IPR036097">
    <property type="entry name" value="HisK_dim/P_sf"/>
</dbReference>
<dbReference type="Pfam" id="PF13185">
    <property type="entry name" value="GAF_2"/>
    <property type="match status" value="1"/>
</dbReference>
<keyword evidence="6" id="KW-0902">Two-component regulatory system</keyword>
<evidence type="ECO:0000256" key="2">
    <source>
        <dbReference type="ARBA" id="ARBA00012438"/>
    </source>
</evidence>
<dbReference type="InterPro" id="IPR005467">
    <property type="entry name" value="His_kinase_dom"/>
</dbReference>
<evidence type="ECO:0000256" key="4">
    <source>
        <dbReference type="ARBA" id="ARBA00022679"/>
    </source>
</evidence>
<evidence type="ECO:0000256" key="5">
    <source>
        <dbReference type="ARBA" id="ARBA00022777"/>
    </source>
</evidence>
<dbReference type="CDD" id="cd00082">
    <property type="entry name" value="HisKA"/>
    <property type="match status" value="1"/>
</dbReference>
<evidence type="ECO:0000256" key="7">
    <source>
        <dbReference type="SAM" id="Coils"/>
    </source>
</evidence>
<dbReference type="CDD" id="cd00075">
    <property type="entry name" value="HATPase"/>
    <property type="match status" value="1"/>
</dbReference>
<gene>
    <name evidence="9" type="ORF">SAMN02745165_03048</name>
</gene>
<dbReference type="PRINTS" id="PR00344">
    <property type="entry name" value="BCTRLSENSOR"/>
</dbReference>
<dbReference type="Proteomes" id="UP000184171">
    <property type="component" value="Unassembled WGS sequence"/>
</dbReference>
<keyword evidence="3" id="KW-0597">Phosphoprotein</keyword>
<evidence type="ECO:0000256" key="3">
    <source>
        <dbReference type="ARBA" id="ARBA00022553"/>
    </source>
</evidence>
<dbReference type="GO" id="GO:0000155">
    <property type="term" value="F:phosphorelay sensor kinase activity"/>
    <property type="evidence" value="ECO:0007669"/>
    <property type="project" value="InterPro"/>
</dbReference>
<keyword evidence="7" id="KW-0175">Coiled coil</keyword>
<dbReference type="EMBL" id="FQZT01000014">
    <property type="protein sequence ID" value="SHJ73493.1"/>
    <property type="molecule type" value="Genomic_DNA"/>
</dbReference>
<evidence type="ECO:0000256" key="1">
    <source>
        <dbReference type="ARBA" id="ARBA00000085"/>
    </source>
</evidence>
<dbReference type="STRING" id="1122189.SAMN02745165_03048"/>
<dbReference type="InterPro" id="IPR029016">
    <property type="entry name" value="GAF-like_dom_sf"/>
</dbReference>
<keyword evidence="4" id="KW-0808">Transferase</keyword>
<feature type="domain" description="Histidine kinase" evidence="8">
    <location>
        <begin position="234"/>
        <end position="486"/>
    </location>
</feature>